<evidence type="ECO:0000256" key="4">
    <source>
        <dbReference type="ARBA" id="ARBA00009845"/>
    </source>
</evidence>
<dbReference type="RefSeq" id="WP_163180005.1">
    <property type="nucleotide sequence ID" value="NZ_JAAIWM010000004.1"/>
</dbReference>
<comment type="subunit">
    <text evidence="5 10">Heterodimer of LeuC and LeuD.</text>
</comment>
<dbReference type="NCBIfam" id="TIGR00171">
    <property type="entry name" value="leuD"/>
    <property type="match status" value="1"/>
</dbReference>
<gene>
    <name evidence="10 12" type="primary">leuD</name>
    <name evidence="12" type="ORF">G4D63_12440</name>
</gene>
<name>A0A6M0Q8C9_9BACI</name>
<dbReference type="GO" id="GO:0009098">
    <property type="term" value="P:L-leucine biosynthetic process"/>
    <property type="evidence" value="ECO:0007669"/>
    <property type="project" value="UniProtKB-UniRule"/>
</dbReference>
<evidence type="ECO:0000313" key="12">
    <source>
        <dbReference type="EMBL" id="NEY72537.1"/>
    </source>
</evidence>
<accession>A0A6M0Q8C9</accession>
<keyword evidence="13" id="KW-1185">Reference proteome</keyword>
<dbReference type="InterPro" id="IPR004431">
    <property type="entry name" value="3-IsopropMal_deHydase_ssu"/>
</dbReference>
<comment type="catalytic activity">
    <reaction evidence="1 10">
        <text>(2R,3S)-3-isopropylmalate = (2S)-2-isopropylmalate</text>
        <dbReference type="Rhea" id="RHEA:32287"/>
        <dbReference type="ChEBI" id="CHEBI:1178"/>
        <dbReference type="ChEBI" id="CHEBI:35121"/>
        <dbReference type="EC" id="4.2.1.33"/>
    </reaction>
</comment>
<keyword evidence="7 10" id="KW-0028">Amino-acid biosynthesis</keyword>
<comment type="similarity">
    <text evidence="4 10">Belongs to the LeuD family. LeuD type 1 subfamily.</text>
</comment>
<evidence type="ECO:0000256" key="10">
    <source>
        <dbReference type="HAMAP-Rule" id="MF_01031"/>
    </source>
</evidence>
<dbReference type="InterPro" id="IPR000573">
    <property type="entry name" value="AconitaseA/IPMdHydase_ssu_swvl"/>
</dbReference>
<dbReference type="AlphaFoldDB" id="A0A6M0Q8C9"/>
<evidence type="ECO:0000256" key="6">
    <source>
        <dbReference type="ARBA" id="ARBA00022430"/>
    </source>
</evidence>
<dbReference type="InterPro" id="IPR015928">
    <property type="entry name" value="Aconitase/3IPM_dehydase_swvl"/>
</dbReference>
<evidence type="ECO:0000256" key="1">
    <source>
        <dbReference type="ARBA" id="ARBA00000491"/>
    </source>
</evidence>
<dbReference type="PANTHER" id="PTHR43345">
    <property type="entry name" value="3-ISOPROPYLMALATE DEHYDRATASE SMALL SUBUNIT 2-RELATED-RELATED"/>
    <property type="match status" value="1"/>
</dbReference>
<keyword evidence="6 10" id="KW-0432">Leucine biosynthesis</keyword>
<organism evidence="12 13">
    <name type="scientific">Bacillus mesophilus</name>
    <dbReference type="NCBI Taxonomy" id="1808955"/>
    <lineage>
        <taxon>Bacteria</taxon>
        <taxon>Bacillati</taxon>
        <taxon>Bacillota</taxon>
        <taxon>Bacilli</taxon>
        <taxon>Bacillales</taxon>
        <taxon>Bacillaceae</taxon>
        <taxon>Bacillus</taxon>
    </lineage>
</organism>
<dbReference type="HAMAP" id="MF_01031">
    <property type="entry name" value="LeuD_type1"/>
    <property type="match status" value="1"/>
</dbReference>
<proteinExistence type="inferred from homology"/>
<comment type="caution">
    <text evidence="12">The sequence shown here is derived from an EMBL/GenBank/DDBJ whole genome shotgun (WGS) entry which is preliminary data.</text>
</comment>
<evidence type="ECO:0000256" key="9">
    <source>
        <dbReference type="ARBA" id="ARBA00023304"/>
    </source>
</evidence>
<dbReference type="Proteomes" id="UP000481043">
    <property type="component" value="Unassembled WGS sequence"/>
</dbReference>
<dbReference type="FunFam" id="3.20.19.10:FF:000003">
    <property type="entry name" value="3-isopropylmalate dehydratase small subunit"/>
    <property type="match status" value="1"/>
</dbReference>
<dbReference type="InterPro" id="IPR033940">
    <property type="entry name" value="IPMI_Swivel"/>
</dbReference>
<comment type="pathway">
    <text evidence="3 10">Amino-acid biosynthesis; L-leucine biosynthesis; L-leucine from 3-methyl-2-oxobutanoate: step 2/4.</text>
</comment>
<protein>
    <recommendedName>
        <fullName evidence="10">3-isopropylmalate dehydratase small subunit</fullName>
        <ecNumber evidence="10">4.2.1.33</ecNumber>
    </recommendedName>
    <alternativeName>
        <fullName evidence="10">Alpha-IPM isomerase</fullName>
        <shortName evidence="10">IPMI</shortName>
    </alternativeName>
    <alternativeName>
        <fullName evidence="10">Isopropylmalate isomerase</fullName>
    </alternativeName>
</protein>
<dbReference type="Pfam" id="PF00694">
    <property type="entry name" value="Aconitase_C"/>
    <property type="match status" value="1"/>
</dbReference>
<dbReference type="GO" id="GO:0003861">
    <property type="term" value="F:3-isopropylmalate dehydratase activity"/>
    <property type="evidence" value="ECO:0007669"/>
    <property type="project" value="UniProtKB-UniRule"/>
</dbReference>
<dbReference type="InterPro" id="IPR050075">
    <property type="entry name" value="LeuD"/>
</dbReference>
<evidence type="ECO:0000256" key="2">
    <source>
        <dbReference type="ARBA" id="ARBA00002695"/>
    </source>
</evidence>
<dbReference type="Gene3D" id="3.20.19.10">
    <property type="entry name" value="Aconitase, domain 4"/>
    <property type="match status" value="1"/>
</dbReference>
<dbReference type="SUPFAM" id="SSF52016">
    <property type="entry name" value="LeuD/IlvD-like"/>
    <property type="match status" value="1"/>
</dbReference>
<dbReference type="PANTHER" id="PTHR43345:SF5">
    <property type="entry name" value="3-ISOPROPYLMALATE DEHYDRATASE SMALL SUBUNIT"/>
    <property type="match status" value="1"/>
</dbReference>
<evidence type="ECO:0000313" key="13">
    <source>
        <dbReference type="Proteomes" id="UP000481043"/>
    </source>
</evidence>
<evidence type="ECO:0000259" key="11">
    <source>
        <dbReference type="Pfam" id="PF00694"/>
    </source>
</evidence>
<dbReference type="NCBIfam" id="NF002458">
    <property type="entry name" value="PRK01641.1"/>
    <property type="match status" value="1"/>
</dbReference>
<evidence type="ECO:0000256" key="8">
    <source>
        <dbReference type="ARBA" id="ARBA00023239"/>
    </source>
</evidence>
<evidence type="ECO:0000256" key="7">
    <source>
        <dbReference type="ARBA" id="ARBA00022605"/>
    </source>
</evidence>
<comment type="function">
    <text evidence="2 10">Catalyzes the isomerization between 2-isopropylmalate and 3-isopropylmalate, via the formation of 2-isopropylmaleate.</text>
</comment>
<reference evidence="12 13" key="1">
    <citation type="submission" date="2020-02" db="EMBL/GenBank/DDBJ databases">
        <title>Bacillus aquiflavi sp. nov., isolated from yellow water of strong flavor Chinese baijiu in Yibin region of China.</title>
        <authorList>
            <person name="Xie J."/>
        </authorList>
    </citation>
    <scope>NUCLEOTIDE SEQUENCE [LARGE SCALE GENOMIC DNA]</scope>
    <source>
        <strain evidence="12 13">SA4</strain>
    </source>
</reference>
<evidence type="ECO:0000256" key="3">
    <source>
        <dbReference type="ARBA" id="ARBA00004729"/>
    </source>
</evidence>
<dbReference type="EMBL" id="JAAIWM010000004">
    <property type="protein sequence ID" value="NEY72537.1"/>
    <property type="molecule type" value="Genomic_DNA"/>
</dbReference>
<dbReference type="GO" id="GO:0009316">
    <property type="term" value="C:3-isopropylmalate dehydratase complex"/>
    <property type="evidence" value="ECO:0007669"/>
    <property type="project" value="InterPro"/>
</dbReference>
<dbReference type="EC" id="4.2.1.33" evidence="10"/>
<dbReference type="CDD" id="cd01577">
    <property type="entry name" value="IPMI_Swivel"/>
    <property type="match status" value="1"/>
</dbReference>
<feature type="domain" description="Aconitase A/isopropylmalate dehydratase small subunit swivel" evidence="11">
    <location>
        <begin position="1"/>
        <end position="123"/>
    </location>
</feature>
<dbReference type="UniPathway" id="UPA00048">
    <property type="reaction ID" value="UER00071"/>
</dbReference>
<keyword evidence="8 10" id="KW-0456">Lyase</keyword>
<sequence>MKPFITHTGLVAPLPVANVDTDQIIPKQFLKRIERTGFGQFLFYDWRFNEDGSLNETFCLNSKCYQGASILISNHNFGCGSSREHAPWALLDYGFRAIIAPSYADIFYNNCFKNGILPIVLKEKEVYGLLNLSKEGPFELSIDLKNQTVTTSDQAVFSFDTDPYRKKMLLEGLDDIGLTEKYDTEISTFEQKRELLFK</sequence>
<keyword evidence="9 10" id="KW-0100">Branched-chain amino acid biosynthesis</keyword>
<evidence type="ECO:0000256" key="5">
    <source>
        <dbReference type="ARBA" id="ARBA00011271"/>
    </source>
</evidence>